<sequence>MRNRIYIQYSGKITKNTIALMETYLICDFIGRTVIDGRRAYIDLKQSENPNLDEVSQFILALDGTDFITFWGYPLEDGSNITTNEDFKDFSISEIDA</sequence>
<dbReference type="Proteomes" id="UP000202917">
    <property type="component" value="Segment"/>
</dbReference>
<organism evidence="1 2">
    <name type="scientific">Flavobacterium phage 2A</name>
    <dbReference type="NCBI Taxonomy" id="1792273"/>
    <lineage>
        <taxon>Viruses</taxon>
        <taxon>Duplodnaviria</taxon>
        <taxon>Heunggongvirae</taxon>
        <taxon>Uroviricota</taxon>
        <taxon>Caudoviricetes</taxon>
        <taxon>Duneviridae</taxon>
        <taxon>Unahavirus</taxon>
        <taxon>Unahavirus uv2A</taxon>
    </lineage>
</organism>
<keyword evidence="2" id="KW-1185">Reference proteome</keyword>
<proteinExistence type="predicted"/>
<dbReference type="OrthoDB" id="17118at10239"/>
<dbReference type="GeneID" id="30308774"/>
<name>A0A1B0WMM4_9CAUD</name>
<evidence type="ECO:0000313" key="2">
    <source>
        <dbReference type="Proteomes" id="UP000202917"/>
    </source>
</evidence>
<evidence type="ECO:0000313" key="1">
    <source>
        <dbReference type="EMBL" id="ANB40941.1"/>
    </source>
</evidence>
<protein>
    <submittedName>
        <fullName evidence="1">Uncharacterized protein</fullName>
    </submittedName>
</protein>
<dbReference type="KEGG" id="vg:30308774"/>
<dbReference type="RefSeq" id="YP_009322902.1">
    <property type="nucleotide sequence ID" value="NC_031926.1"/>
</dbReference>
<reference evidence="1 2" key="1">
    <citation type="submission" date="2016-01" db="EMBL/GenBank/DDBJ databases">
        <title>Molecular aspects and genomic diversity of bacteriophages-specific to fish pathogen Flavobacterium psychrophilum.</title>
        <authorList>
            <person name="Castillo D."/>
            <person name="Middelboe M."/>
        </authorList>
    </citation>
    <scope>NUCLEOTIDE SEQUENCE [LARGE SCALE GENOMIC DNA]</scope>
</reference>
<accession>A0A1B0WMM4</accession>
<dbReference type="EMBL" id="KU599887">
    <property type="protein sequence ID" value="ANB40941.1"/>
    <property type="molecule type" value="Genomic_DNA"/>
</dbReference>